<sequence>MCFFLNLCVITLSPSFPVPQVGT</sequence>
<reference evidence="1" key="1">
    <citation type="submission" date="2014-11" db="EMBL/GenBank/DDBJ databases">
        <authorList>
            <person name="Amaro Gonzalez C."/>
        </authorList>
    </citation>
    <scope>NUCLEOTIDE SEQUENCE</scope>
</reference>
<reference evidence="1" key="2">
    <citation type="journal article" date="2015" name="Fish Shellfish Immunol.">
        <title>Early steps in the European eel (Anguilla anguilla)-Vibrio vulnificus interaction in the gills: Role of the RtxA13 toxin.</title>
        <authorList>
            <person name="Callol A."/>
            <person name="Pajuelo D."/>
            <person name="Ebbesson L."/>
            <person name="Teles M."/>
            <person name="MacKenzie S."/>
            <person name="Amaro C."/>
        </authorList>
    </citation>
    <scope>NUCLEOTIDE SEQUENCE</scope>
</reference>
<accession>A0A0E9XJT8</accession>
<proteinExistence type="predicted"/>
<name>A0A0E9XJT8_ANGAN</name>
<organism evidence="1">
    <name type="scientific">Anguilla anguilla</name>
    <name type="common">European freshwater eel</name>
    <name type="synonym">Muraena anguilla</name>
    <dbReference type="NCBI Taxonomy" id="7936"/>
    <lineage>
        <taxon>Eukaryota</taxon>
        <taxon>Metazoa</taxon>
        <taxon>Chordata</taxon>
        <taxon>Craniata</taxon>
        <taxon>Vertebrata</taxon>
        <taxon>Euteleostomi</taxon>
        <taxon>Actinopterygii</taxon>
        <taxon>Neopterygii</taxon>
        <taxon>Teleostei</taxon>
        <taxon>Anguilliformes</taxon>
        <taxon>Anguillidae</taxon>
        <taxon>Anguilla</taxon>
    </lineage>
</organism>
<evidence type="ECO:0000313" key="1">
    <source>
        <dbReference type="EMBL" id="JAI02915.1"/>
    </source>
</evidence>
<dbReference type="EMBL" id="GBXM01005663">
    <property type="protein sequence ID" value="JAI02915.1"/>
    <property type="molecule type" value="Transcribed_RNA"/>
</dbReference>
<protein>
    <submittedName>
        <fullName evidence="1">Uncharacterized protein</fullName>
    </submittedName>
</protein>
<dbReference type="AlphaFoldDB" id="A0A0E9XJT8"/>